<gene>
    <name evidence="2" type="ORF">Pmani_030016</name>
</gene>
<evidence type="ECO:0000313" key="2">
    <source>
        <dbReference type="EMBL" id="KAK4297578.1"/>
    </source>
</evidence>
<dbReference type="EMBL" id="JAWZYT010003609">
    <property type="protein sequence ID" value="KAK4297578.1"/>
    <property type="molecule type" value="Genomic_DNA"/>
</dbReference>
<feature type="compositionally biased region" description="Basic and acidic residues" evidence="1">
    <location>
        <begin position="1"/>
        <end position="14"/>
    </location>
</feature>
<protein>
    <submittedName>
        <fullName evidence="2">Uncharacterized protein</fullName>
    </submittedName>
</protein>
<feature type="compositionally biased region" description="Polar residues" evidence="1">
    <location>
        <begin position="85"/>
        <end position="107"/>
    </location>
</feature>
<evidence type="ECO:0000313" key="3">
    <source>
        <dbReference type="Proteomes" id="UP001292094"/>
    </source>
</evidence>
<sequence>MEEEEREGKEREPLKAPVVVGRRDDYEPSEMVKLGCQPRHPLHRHHPTLQWYIHGRQAESDWVRPYSSALKDGVSGISLHVPASQVSQSTPLTPGQSTPLTPGQSTPLIKPSRVTPHHSLNHHGSLHIPLTSA</sequence>
<accession>A0AAE1NXL6</accession>
<name>A0AAE1NXL6_9EUCA</name>
<reference evidence="2" key="1">
    <citation type="submission" date="2023-11" db="EMBL/GenBank/DDBJ databases">
        <title>Genome assemblies of two species of porcelain crab, Petrolisthes cinctipes and Petrolisthes manimaculis (Anomura: Porcellanidae).</title>
        <authorList>
            <person name="Angst P."/>
        </authorList>
    </citation>
    <scope>NUCLEOTIDE SEQUENCE</scope>
    <source>
        <strain evidence="2">PB745_02</strain>
        <tissue evidence="2">Gill</tissue>
    </source>
</reference>
<proteinExistence type="predicted"/>
<comment type="caution">
    <text evidence="2">The sequence shown here is derived from an EMBL/GenBank/DDBJ whole genome shotgun (WGS) entry which is preliminary data.</text>
</comment>
<organism evidence="2 3">
    <name type="scientific">Petrolisthes manimaculis</name>
    <dbReference type="NCBI Taxonomy" id="1843537"/>
    <lineage>
        <taxon>Eukaryota</taxon>
        <taxon>Metazoa</taxon>
        <taxon>Ecdysozoa</taxon>
        <taxon>Arthropoda</taxon>
        <taxon>Crustacea</taxon>
        <taxon>Multicrustacea</taxon>
        <taxon>Malacostraca</taxon>
        <taxon>Eumalacostraca</taxon>
        <taxon>Eucarida</taxon>
        <taxon>Decapoda</taxon>
        <taxon>Pleocyemata</taxon>
        <taxon>Anomura</taxon>
        <taxon>Galatheoidea</taxon>
        <taxon>Porcellanidae</taxon>
        <taxon>Petrolisthes</taxon>
    </lineage>
</organism>
<keyword evidence="3" id="KW-1185">Reference proteome</keyword>
<feature type="region of interest" description="Disordered" evidence="1">
    <location>
        <begin position="85"/>
        <end position="133"/>
    </location>
</feature>
<feature type="region of interest" description="Disordered" evidence="1">
    <location>
        <begin position="1"/>
        <end position="22"/>
    </location>
</feature>
<evidence type="ECO:0000256" key="1">
    <source>
        <dbReference type="SAM" id="MobiDB-lite"/>
    </source>
</evidence>
<dbReference type="Proteomes" id="UP001292094">
    <property type="component" value="Unassembled WGS sequence"/>
</dbReference>
<dbReference type="AlphaFoldDB" id="A0AAE1NXL6"/>
<feature type="compositionally biased region" description="Basic residues" evidence="1">
    <location>
        <begin position="115"/>
        <end position="125"/>
    </location>
</feature>